<dbReference type="GO" id="GO:0046872">
    <property type="term" value="F:metal ion binding"/>
    <property type="evidence" value="ECO:0007669"/>
    <property type="project" value="UniProtKB-KW"/>
</dbReference>
<protein>
    <recommendedName>
        <fullName evidence="5">Fe2OG dioxygenase domain-containing protein</fullName>
    </recommendedName>
</protein>
<evidence type="ECO:0000313" key="6">
    <source>
        <dbReference type="EMBL" id="KAJ6980354.1"/>
    </source>
</evidence>
<dbReference type="GO" id="GO:0031418">
    <property type="term" value="F:L-ascorbic acid binding"/>
    <property type="evidence" value="ECO:0007669"/>
    <property type="project" value="UniProtKB-KW"/>
</dbReference>
<sequence length="806" mass="91234">MSATMLQLAECLLALPGAKHLPHTDKDPISNLPTLPEAQVSDSSIPIIDLEALHGPRRSDIVKQLGQACQHKGFFAVKNHGIPRTTVSNIFDTTREFFHLPKEERMKFYTPDPNSDIRLMNAYKDEVANVFVARESLKFHCHPVENYVNKWPTNPPSFRKYAAEYLTNVRRVEITLLGAISESLGLERDYIEKKLGGHYVSLNYYGACEQSDLELTYGVRAHTDPTIITILLQDDVPGLQVLSEGEWMDVNPIPGTVVVHVGDLLQAISNHKFKSLLHQAMVNCEKERMSIASYCYPSSDAMIGPPKKLIDNDHPAVYQDFTFKEFSEQMWKVITFTDTRLDSFKTIKRFFFLIKEKKLIFNHSRIQPKIILTFELFLTCLYIKVFKVKVFMNSLEENNNDQLNLSGLIFMIKSNLKDRAALSSVAIIKGRREILHCGNCKAFSNFPAFQVLVMAPTKAVVADDHLALPAGGKNTPLTNTIPISTAQTDIHGLEIWEGTLPIIDLGGLHGPCRSDTIKQLGHACQHYGGFMLKNHGISERLLNGIMSKAREFFHLPEEERMKLYSPDPTSLIRLATGFKDDNQNVFVSRESLKFHCHPVENYVNLWPTNPPSYREVVSEYCVAVKRAEITLLEAVFEGLGMERKSIDQILDNHGQYASLNYYPTCDKSNLGLTFGLRGHTDPTILTMLLPDEVPGLEILQDGDWVPVKPIPNTLIVHVGDVLQGLSNCRYKSLLHRVIVNSEKERLSIASYCYPSNDTQMGPPKELIDDDHPLIYKDYTYEEFYTTMWKQRLPDAARLDSFKVSAA</sequence>
<dbReference type="FunFam" id="2.60.120.330:FF:000073">
    <property type="entry name" value="Uncharacterized protein"/>
    <property type="match status" value="1"/>
</dbReference>
<feature type="domain" description="Fe2OG dioxygenase" evidence="5">
    <location>
        <begin position="645"/>
        <end position="754"/>
    </location>
</feature>
<dbReference type="InterPro" id="IPR044861">
    <property type="entry name" value="IPNS-like_FE2OG_OXY"/>
</dbReference>
<comment type="caution">
    <text evidence="6">The sequence shown here is derived from an EMBL/GenBank/DDBJ whole genome shotgun (WGS) entry which is preliminary data.</text>
</comment>
<evidence type="ECO:0000256" key="4">
    <source>
        <dbReference type="ARBA" id="ARBA00023004"/>
    </source>
</evidence>
<keyword evidence="7" id="KW-1185">Reference proteome</keyword>
<comment type="similarity">
    <text evidence="1">Belongs to the iron/ascorbate-dependent oxidoreductase family.</text>
</comment>
<accession>A0AAD6M897</accession>
<evidence type="ECO:0000256" key="2">
    <source>
        <dbReference type="ARBA" id="ARBA00022723"/>
    </source>
</evidence>
<evidence type="ECO:0000259" key="5">
    <source>
        <dbReference type="PROSITE" id="PS51471"/>
    </source>
</evidence>
<dbReference type="PANTHER" id="PTHR47991">
    <property type="entry name" value="OXOGLUTARATE/IRON-DEPENDENT DIOXYGENASE"/>
    <property type="match status" value="1"/>
</dbReference>
<dbReference type="Gene3D" id="2.60.120.330">
    <property type="entry name" value="B-lactam Antibiotic, Isopenicillin N Synthase, Chain"/>
    <property type="match status" value="2"/>
</dbReference>
<dbReference type="InterPro" id="IPR005123">
    <property type="entry name" value="Oxoglu/Fe-dep_dioxygenase_dom"/>
</dbReference>
<name>A0AAD6M897_9ROSI</name>
<dbReference type="AlphaFoldDB" id="A0AAD6M897"/>
<keyword evidence="4" id="KW-0408">Iron</keyword>
<dbReference type="EMBL" id="JAQIZT010000011">
    <property type="protein sequence ID" value="KAJ6980354.1"/>
    <property type="molecule type" value="Genomic_DNA"/>
</dbReference>
<dbReference type="PROSITE" id="PS51471">
    <property type="entry name" value="FE2OG_OXY"/>
    <property type="match status" value="2"/>
</dbReference>
<evidence type="ECO:0000256" key="3">
    <source>
        <dbReference type="ARBA" id="ARBA00022896"/>
    </source>
</evidence>
<proteinExistence type="inferred from homology"/>
<keyword evidence="2" id="KW-0479">Metal-binding</keyword>
<reference evidence="6" key="1">
    <citation type="journal article" date="2023" name="Mol. Ecol. Resour.">
        <title>Chromosome-level genome assembly of a triploid poplar Populus alba 'Berolinensis'.</title>
        <authorList>
            <person name="Chen S."/>
            <person name="Yu Y."/>
            <person name="Wang X."/>
            <person name="Wang S."/>
            <person name="Zhang T."/>
            <person name="Zhou Y."/>
            <person name="He R."/>
            <person name="Meng N."/>
            <person name="Wang Y."/>
            <person name="Liu W."/>
            <person name="Liu Z."/>
            <person name="Liu J."/>
            <person name="Guo Q."/>
            <person name="Huang H."/>
            <person name="Sederoff R.R."/>
            <person name="Wang G."/>
            <person name="Qu G."/>
            <person name="Chen S."/>
        </authorList>
    </citation>
    <scope>NUCLEOTIDE SEQUENCE</scope>
    <source>
        <strain evidence="6">SC-2020</strain>
    </source>
</reference>
<dbReference type="InterPro" id="IPR050295">
    <property type="entry name" value="Plant_2OG-oxidoreductases"/>
</dbReference>
<dbReference type="Proteomes" id="UP001164929">
    <property type="component" value="Chromosome 11"/>
</dbReference>
<organism evidence="6 7">
    <name type="scientific">Populus alba x Populus x berolinensis</name>
    <dbReference type="NCBI Taxonomy" id="444605"/>
    <lineage>
        <taxon>Eukaryota</taxon>
        <taxon>Viridiplantae</taxon>
        <taxon>Streptophyta</taxon>
        <taxon>Embryophyta</taxon>
        <taxon>Tracheophyta</taxon>
        <taxon>Spermatophyta</taxon>
        <taxon>Magnoliopsida</taxon>
        <taxon>eudicotyledons</taxon>
        <taxon>Gunneridae</taxon>
        <taxon>Pentapetalae</taxon>
        <taxon>rosids</taxon>
        <taxon>fabids</taxon>
        <taxon>Malpighiales</taxon>
        <taxon>Salicaceae</taxon>
        <taxon>Saliceae</taxon>
        <taxon>Populus</taxon>
    </lineage>
</organism>
<dbReference type="SUPFAM" id="SSF51197">
    <property type="entry name" value="Clavaminate synthase-like"/>
    <property type="match status" value="2"/>
</dbReference>
<dbReference type="Pfam" id="PF03171">
    <property type="entry name" value="2OG-FeII_Oxy"/>
    <property type="match status" value="2"/>
</dbReference>
<dbReference type="InterPro" id="IPR026992">
    <property type="entry name" value="DIOX_N"/>
</dbReference>
<gene>
    <name evidence="6" type="ORF">NC653_028230</name>
</gene>
<evidence type="ECO:0000256" key="1">
    <source>
        <dbReference type="ARBA" id="ARBA00008056"/>
    </source>
</evidence>
<dbReference type="InterPro" id="IPR027443">
    <property type="entry name" value="IPNS-like_sf"/>
</dbReference>
<evidence type="ECO:0000313" key="7">
    <source>
        <dbReference type="Proteomes" id="UP001164929"/>
    </source>
</evidence>
<dbReference type="Pfam" id="PF14226">
    <property type="entry name" value="DIOX_N"/>
    <property type="match status" value="2"/>
</dbReference>
<keyword evidence="3" id="KW-0847">Vitamin C</keyword>
<feature type="domain" description="Fe2OG dioxygenase" evidence="5">
    <location>
        <begin position="196"/>
        <end position="297"/>
    </location>
</feature>